<dbReference type="STRING" id="375574.GCA_001418035_01054"/>
<evidence type="ECO:0000256" key="4">
    <source>
        <dbReference type="ARBA" id="ARBA00023172"/>
    </source>
</evidence>
<dbReference type="PANTHER" id="PTHR30349">
    <property type="entry name" value="PHAGE INTEGRASE-RELATED"/>
    <property type="match status" value="1"/>
</dbReference>
<dbReference type="EMBL" id="CYHA01000002">
    <property type="protein sequence ID" value="CUA82409.1"/>
    <property type="molecule type" value="Genomic_DNA"/>
</dbReference>
<dbReference type="SUPFAM" id="SSF56349">
    <property type="entry name" value="DNA breaking-rejoining enzymes"/>
    <property type="match status" value="1"/>
</dbReference>
<dbReference type="GO" id="GO:0003677">
    <property type="term" value="F:DNA binding"/>
    <property type="evidence" value="ECO:0007669"/>
    <property type="project" value="UniProtKB-KW"/>
</dbReference>
<accession>A0A0K6GV24</accession>
<keyword evidence="7" id="KW-1185">Reference proteome</keyword>
<dbReference type="PROSITE" id="PS51898">
    <property type="entry name" value="TYR_RECOMBINASE"/>
    <property type="match status" value="1"/>
</dbReference>
<evidence type="ECO:0000256" key="2">
    <source>
        <dbReference type="ARBA" id="ARBA00022908"/>
    </source>
</evidence>
<dbReference type="GO" id="GO:0006310">
    <property type="term" value="P:DNA recombination"/>
    <property type="evidence" value="ECO:0007669"/>
    <property type="project" value="UniProtKB-KW"/>
</dbReference>
<comment type="similarity">
    <text evidence="1">Belongs to the 'phage' integrase family.</text>
</comment>
<evidence type="ECO:0000313" key="6">
    <source>
        <dbReference type="EMBL" id="CUA82409.1"/>
    </source>
</evidence>
<evidence type="ECO:0000259" key="5">
    <source>
        <dbReference type="PROSITE" id="PS51898"/>
    </source>
</evidence>
<dbReference type="Proteomes" id="UP000243535">
    <property type="component" value="Unassembled WGS sequence"/>
</dbReference>
<name>A0A0K6GV24_9NEIS</name>
<dbReference type="Gene3D" id="1.10.443.10">
    <property type="entry name" value="Intergrase catalytic core"/>
    <property type="match status" value="1"/>
</dbReference>
<reference evidence="7" key="1">
    <citation type="submission" date="2015-08" db="EMBL/GenBank/DDBJ databases">
        <authorList>
            <person name="Varghese N."/>
        </authorList>
    </citation>
    <scope>NUCLEOTIDE SEQUENCE [LARGE SCALE GENOMIC DNA]</scope>
    <source>
        <strain evidence="7">DSM 17901</strain>
    </source>
</reference>
<dbReference type="InterPro" id="IPR002104">
    <property type="entry name" value="Integrase_catalytic"/>
</dbReference>
<evidence type="ECO:0000256" key="3">
    <source>
        <dbReference type="ARBA" id="ARBA00023125"/>
    </source>
</evidence>
<dbReference type="InterPro" id="IPR011010">
    <property type="entry name" value="DNA_brk_join_enz"/>
</dbReference>
<keyword evidence="4" id="KW-0233">DNA recombination</keyword>
<dbReference type="InterPro" id="IPR013762">
    <property type="entry name" value="Integrase-like_cat_sf"/>
</dbReference>
<gene>
    <name evidence="6" type="ORF">Ga0061063_1261</name>
</gene>
<evidence type="ECO:0000256" key="1">
    <source>
        <dbReference type="ARBA" id="ARBA00008857"/>
    </source>
</evidence>
<sequence>MQQKEMAYPPGMELHGSKWRIKKRVPLDLRKKYPQYYPSPFKYLYTNESDKAKAALKAWPWIAEVEAEFQRVRDTGSPYLSLLSDELAAAIIQETIHKSILDDELIRSFGLYDPVFDAVGDWIERSSQRVQRVTARGVLETDDIAFVRGVLLESSVVLSEDSEEFRSFGLRLFKGLSEAIKVRQQRHRGEWIDTPPKPEQLPTQKAPLLSEVIEHFIAKQRDDVPMYKKYRPALGLFLECVGDKPVSQLKQREIDEYFDLLCKLPPRWPDEKRKTGLSVRELASLEWPKCISKKTFEDGYMAAFRPFLQDSVRVFQDQGFPPHLTIAGIKYSGKREETENEQRAMRRDELKRLFCGPEYQTFARDPGSKHCYWLPLIGLYTGARINEVCQLNPQCDIRQEQGVWLFDINEKSEGDERIKKSVKNASSRRKVPIHSELIRLGLLKYVQALKDGGSKLLFPEWPPSTTGKASGTAERWFRDLIRETGLRDETPKARLVGFHAFRHTFLNNAMNNDVLYAEWLTGHAPEGVSKVVAKYQGETEITKKAQIMESIRFDVSPPEPTWWANAESISTIPNEYQVAFLPDTQEQ</sequence>
<dbReference type="InterPro" id="IPR050090">
    <property type="entry name" value="Tyrosine_recombinase_XerCD"/>
</dbReference>
<organism evidence="6 7">
    <name type="scientific">Gulbenkiania indica</name>
    <dbReference type="NCBI Taxonomy" id="375574"/>
    <lineage>
        <taxon>Bacteria</taxon>
        <taxon>Pseudomonadati</taxon>
        <taxon>Pseudomonadota</taxon>
        <taxon>Betaproteobacteria</taxon>
        <taxon>Neisseriales</taxon>
        <taxon>Chromobacteriaceae</taxon>
        <taxon>Gulbenkiania</taxon>
    </lineage>
</organism>
<proteinExistence type="inferred from homology"/>
<dbReference type="PANTHER" id="PTHR30349:SF41">
    <property type="entry name" value="INTEGRASE_RECOMBINASE PROTEIN MJ0367-RELATED"/>
    <property type="match status" value="1"/>
</dbReference>
<feature type="domain" description="Tyr recombinase" evidence="5">
    <location>
        <begin position="340"/>
        <end position="548"/>
    </location>
</feature>
<dbReference type="Pfam" id="PF00589">
    <property type="entry name" value="Phage_integrase"/>
    <property type="match status" value="1"/>
</dbReference>
<dbReference type="CDD" id="cd01184">
    <property type="entry name" value="INT_C_like_1"/>
    <property type="match status" value="1"/>
</dbReference>
<dbReference type="RefSeq" id="WP_072242829.1">
    <property type="nucleotide sequence ID" value="NZ_CYHA01000002.1"/>
</dbReference>
<protein>
    <submittedName>
        <fullName evidence="6">Phage integrase family</fullName>
    </submittedName>
</protein>
<keyword evidence="3" id="KW-0238">DNA-binding</keyword>
<dbReference type="GO" id="GO:0015074">
    <property type="term" value="P:DNA integration"/>
    <property type="evidence" value="ECO:0007669"/>
    <property type="project" value="UniProtKB-KW"/>
</dbReference>
<keyword evidence="2" id="KW-0229">DNA integration</keyword>
<dbReference type="AlphaFoldDB" id="A0A0K6GV24"/>
<evidence type="ECO:0000313" key="7">
    <source>
        <dbReference type="Proteomes" id="UP000243535"/>
    </source>
</evidence>
<dbReference type="OrthoDB" id="9784724at2"/>